<evidence type="ECO:0000256" key="1">
    <source>
        <dbReference type="SAM" id="MobiDB-lite"/>
    </source>
</evidence>
<sequence>MAKIGTIPQVVNDPSSSIDPGIFVFSCESIKEGDHKDQLIYDSVFRVQEPIAYKGQAHFERWFIGTDKDPEAILPETWTSKAGHMKKACDAMGVPFLGQNPDMIIQQMVGKLFCAKIVHKQTTKDGVTYTNARVVQYGQHGTMTPEVFVSDNGQSPVTAPIAPAPLPAGAPGVGTPVAPQTGMPASPAALQQGGQQAPLGPPLPPQHQ</sequence>
<feature type="compositionally biased region" description="Low complexity" evidence="1">
    <location>
        <begin position="169"/>
        <end position="179"/>
    </location>
</feature>
<name>A0A0F9QWH5_9ZZZZ</name>
<proteinExistence type="predicted"/>
<feature type="region of interest" description="Disordered" evidence="1">
    <location>
        <begin position="151"/>
        <end position="208"/>
    </location>
</feature>
<feature type="compositionally biased region" description="Pro residues" evidence="1">
    <location>
        <begin position="199"/>
        <end position="208"/>
    </location>
</feature>
<gene>
    <name evidence="2" type="ORF">LCGC14_0650290</name>
</gene>
<evidence type="ECO:0000313" key="2">
    <source>
        <dbReference type="EMBL" id="KKN48710.1"/>
    </source>
</evidence>
<protein>
    <submittedName>
        <fullName evidence="2">Uncharacterized protein</fullName>
    </submittedName>
</protein>
<dbReference type="AlphaFoldDB" id="A0A0F9QWH5"/>
<comment type="caution">
    <text evidence="2">The sequence shown here is derived from an EMBL/GenBank/DDBJ whole genome shotgun (WGS) entry which is preliminary data.</text>
</comment>
<organism evidence="2">
    <name type="scientific">marine sediment metagenome</name>
    <dbReference type="NCBI Taxonomy" id="412755"/>
    <lineage>
        <taxon>unclassified sequences</taxon>
        <taxon>metagenomes</taxon>
        <taxon>ecological metagenomes</taxon>
    </lineage>
</organism>
<feature type="compositionally biased region" description="Low complexity" evidence="1">
    <location>
        <begin position="187"/>
        <end position="198"/>
    </location>
</feature>
<reference evidence="2" key="1">
    <citation type="journal article" date="2015" name="Nature">
        <title>Complex archaea that bridge the gap between prokaryotes and eukaryotes.</title>
        <authorList>
            <person name="Spang A."/>
            <person name="Saw J.H."/>
            <person name="Jorgensen S.L."/>
            <person name="Zaremba-Niedzwiedzka K."/>
            <person name="Martijn J."/>
            <person name="Lind A.E."/>
            <person name="van Eijk R."/>
            <person name="Schleper C."/>
            <person name="Guy L."/>
            <person name="Ettema T.J."/>
        </authorList>
    </citation>
    <scope>NUCLEOTIDE SEQUENCE</scope>
</reference>
<accession>A0A0F9QWH5</accession>
<dbReference type="EMBL" id="LAZR01001208">
    <property type="protein sequence ID" value="KKN48710.1"/>
    <property type="molecule type" value="Genomic_DNA"/>
</dbReference>